<keyword evidence="3" id="KW-1185">Reference proteome</keyword>
<dbReference type="AlphaFoldDB" id="A0A023BCK8"/>
<comment type="caution">
    <text evidence="2">The sequence shown here is derived from an EMBL/GenBank/DDBJ whole genome shotgun (WGS) entry which is preliminary data.</text>
</comment>
<accession>A0A023BCK8</accession>
<sequence>MRVCFASQKTGYVTLAILGMPLPAEETLPDGNLGVRYYESTEPLPQLCGDALPQEPVMAVSALSELVMEACPDSLMEVSPEPVTEAPKGPLTGGPRGPLKDVAQEPVVGACPASLAEAWAQFNFVGRVLDECLEMEKNRKPTLTARQEMEVVRMATAAILKTVYERESITDVSISDFEGCSFRCLKLASLICEWQDREHGGFTELIARLEELVSRPADLSDTWFLAGVVQIFSSARYLYRWLPLTVSPQSGWGCRKMVFRVSFPDDVLHLPESEDCVKRVCASSKLDWWFHQAIGNICRDEETWQLRGWPAALFKNYRDLGKRTFDDAIRAMRHIIRPPSHLSDLKFMGCLLKYVETTSAMKTGRRRAAHNPEATRLSSSGDPLPSSFDSSPAPACSTRPWVDASRLIDPDHSDYPDRSLAAEMTSFVAGVLKECAERESNEKAVLTVEMKLDIA</sequence>
<organism evidence="2 3">
    <name type="scientific">Gregarina niphandrodes</name>
    <name type="common">Septate eugregarine</name>
    <dbReference type="NCBI Taxonomy" id="110365"/>
    <lineage>
        <taxon>Eukaryota</taxon>
        <taxon>Sar</taxon>
        <taxon>Alveolata</taxon>
        <taxon>Apicomplexa</taxon>
        <taxon>Conoidasida</taxon>
        <taxon>Gregarinasina</taxon>
        <taxon>Eugregarinorida</taxon>
        <taxon>Gregarinidae</taxon>
        <taxon>Gregarina</taxon>
    </lineage>
</organism>
<reference evidence="2" key="1">
    <citation type="submission" date="2013-12" db="EMBL/GenBank/DDBJ databases">
        <authorList>
            <person name="Omoto C.K."/>
            <person name="Sibley D."/>
            <person name="Venepally P."/>
            <person name="Hadjithomas M."/>
            <person name="Karamycheva S."/>
            <person name="Brunk B."/>
            <person name="Roos D."/>
            <person name="Caler E."/>
            <person name="Lorenzi H."/>
        </authorList>
    </citation>
    <scope>NUCLEOTIDE SEQUENCE</scope>
</reference>
<dbReference type="Proteomes" id="UP000019763">
    <property type="component" value="Unassembled WGS sequence"/>
</dbReference>
<dbReference type="RefSeq" id="XP_011128854.1">
    <property type="nucleotide sequence ID" value="XM_011130552.1"/>
</dbReference>
<feature type="non-terminal residue" evidence="2">
    <location>
        <position position="455"/>
    </location>
</feature>
<dbReference type="EMBL" id="AFNH02000091">
    <property type="protein sequence ID" value="EZG84951.1"/>
    <property type="molecule type" value="Genomic_DNA"/>
</dbReference>
<evidence type="ECO:0000256" key="1">
    <source>
        <dbReference type="SAM" id="MobiDB-lite"/>
    </source>
</evidence>
<feature type="region of interest" description="Disordered" evidence="1">
    <location>
        <begin position="363"/>
        <end position="396"/>
    </location>
</feature>
<proteinExistence type="predicted"/>
<evidence type="ECO:0000313" key="3">
    <source>
        <dbReference type="Proteomes" id="UP000019763"/>
    </source>
</evidence>
<evidence type="ECO:0000313" key="2">
    <source>
        <dbReference type="EMBL" id="EZG84951.1"/>
    </source>
</evidence>
<dbReference type="OrthoDB" id="6621371at2759"/>
<name>A0A023BCK8_GRENI</name>
<dbReference type="VEuPathDB" id="CryptoDB:GNI_012390"/>
<protein>
    <submittedName>
        <fullName evidence="2">Uncharacterized protein</fullName>
    </submittedName>
</protein>
<gene>
    <name evidence="2" type="ORF">GNI_012390</name>
</gene>
<dbReference type="GeneID" id="22910718"/>